<feature type="transmembrane region" description="Helical" evidence="7">
    <location>
        <begin position="255"/>
        <end position="273"/>
    </location>
</feature>
<evidence type="ECO:0000256" key="2">
    <source>
        <dbReference type="ARBA" id="ARBA00022448"/>
    </source>
</evidence>
<comment type="caution">
    <text evidence="8">The sequence shown here is derived from an EMBL/GenBank/DDBJ whole genome shotgun (WGS) entry which is preliminary data.</text>
</comment>
<evidence type="ECO:0000313" key="9">
    <source>
        <dbReference type="Proteomes" id="UP001595904"/>
    </source>
</evidence>
<feature type="compositionally biased region" description="Polar residues" evidence="6">
    <location>
        <begin position="1"/>
        <end position="11"/>
    </location>
</feature>
<evidence type="ECO:0000256" key="5">
    <source>
        <dbReference type="ARBA" id="ARBA00023136"/>
    </source>
</evidence>
<feature type="transmembrane region" description="Helical" evidence="7">
    <location>
        <begin position="383"/>
        <end position="406"/>
    </location>
</feature>
<feature type="transmembrane region" description="Helical" evidence="7">
    <location>
        <begin position="354"/>
        <end position="371"/>
    </location>
</feature>
<organism evidence="8 9">
    <name type="scientific">Steroidobacter flavus</name>
    <dbReference type="NCBI Taxonomy" id="1842136"/>
    <lineage>
        <taxon>Bacteria</taxon>
        <taxon>Pseudomonadati</taxon>
        <taxon>Pseudomonadota</taxon>
        <taxon>Gammaproteobacteria</taxon>
        <taxon>Steroidobacterales</taxon>
        <taxon>Steroidobacteraceae</taxon>
        <taxon>Steroidobacter</taxon>
    </lineage>
</organism>
<accession>A0ABV8T4Y5</accession>
<feature type="transmembrane region" description="Helical" evidence="7">
    <location>
        <begin position="101"/>
        <end position="120"/>
    </location>
</feature>
<evidence type="ECO:0000256" key="1">
    <source>
        <dbReference type="ARBA" id="ARBA00004127"/>
    </source>
</evidence>
<feature type="transmembrane region" description="Helical" evidence="7">
    <location>
        <begin position="191"/>
        <end position="213"/>
    </location>
</feature>
<comment type="subcellular location">
    <subcellularLocation>
        <location evidence="1">Endomembrane system</location>
        <topology evidence="1">Multi-pass membrane protein</topology>
    </subcellularLocation>
</comment>
<protein>
    <submittedName>
        <fullName evidence="8">MFS transporter</fullName>
    </submittedName>
</protein>
<evidence type="ECO:0000313" key="8">
    <source>
        <dbReference type="EMBL" id="MFC4314028.1"/>
    </source>
</evidence>
<name>A0ABV8T4Y5_9GAMM</name>
<feature type="transmembrane region" description="Helical" evidence="7">
    <location>
        <begin position="329"/>
        <end position="347"/>
    </location>
</feature>
<feature type="region of interest" description="Disordered" evidence="6">
    <location>
        <begin position="1"/>
        <end position="28"/>
    </location>
</feature>
<dbReference type="Proteomes" id="UP001595904">
    <property type="component" value="Unassembled WGS sequence"/>
</dbReference>
<keyword evidence="2" id="KW-0813">Transport</keyword>
<proteinExistence type="predicted"/>
<dbReference type="SUPFAM" id="SSF103473">
    <property type="entry name" value="MFS general substrate transporter"/>
    <property type="match status" value="1"/>
</dbReference>
<gene>
    <name evidence="8" type="ORF">ACFPN2_33445</name>
</gene>
<feature type="transmembrane region" description="Helical" evidence="7">
    <location>
        <begin position="36"/>
        <end position="54"/>
    </location>
</feature>
<feature type="transmembrane region" description="Helical" evidence="7">
    <location>
        <begin position="60"/>
        <end position="81"/>
    </location>
</feature>
<keyword evidence="4 7" id="KW-1133">Transmembrane helix</keyword>
<feature type="transmembrane region" description="Helical" evidence="7">
    <location>
        <begin position="418"/>
        <end position="440"/>
    </location>
</feature>
<evidence type="ECO:0000256" key="7">
    <source>
        <dbReference type="SAM" id="Phobius"/>
    </source>
</evidence>
<keyword evidence="5 7" id="KW-0472">Membrane</keyword>
<keyword evidence="9" id="KW-1185">Reference proteome</keyword>
<evidence type="ECO:0000256" key="6">
    <source>
        <dbReference type="SAM" id="MobiDB-lite"/>
    </source>
</evidence>
<evidence type="ECO:0000256" key="4">
    <source>
        <dbReference type="ARBA" id="ARBA00022989"/>
    </source>
</evidence>
<feature type="transmembrane region" description="Helical" evidence="7">
    <location>
        <begin position="511"/>
        <end position="532"/>
    </location>
</feature>
<dbReference type="InterPro" id="IPR036259">
    <property type="entry name" value="MFS_trans_sf"/>
</dbReference>
<reference evidence="9" key="1">
    <citation type="journal article" date="2019" name="Int. J. Syst. Evol. Microbiol.">
        <title>The Global Catalogue of Microorganisms (GCM) 10K type strain sequencing project: providing services to taxonomists for standard genome sequencing and annotation.</title>
        <authorList>
            <consortium name="The Broad Institute Genomics Platform"/>
            <consortium name="The Broad Institute Genome Sequencing Center for Infectious Disease"/>
            <person name="Wu L."/>
            <person name="Ma J."/>
        </authorList>
    </citation>
    <scope>NUCLEOTIDE SEQUENCE [LARGE SCALE GENOMIC DNA]</scope>
    <source>
        <strain evidence="9">CGMCC 1.10759</strain>
    </source>
</reference>
<dbReference type="RefSeq" id="WP_380604873.1">
    <property type="nucleotide sequence ID" value="NZ_JBHSDU010000015.1"/>
</dbReference>
<dbReference type="PANTHER" id="PTHR23501">
    <property type="entry name" value="MAJOR FACILITATOR SUPERFAMILY"/>
    <property type="match status" value="1"/>
</dbReference>
<keyword evidence="3 7" id="KW-0812">Transmembrane</keyword>
<feature type="transmembrane region" description="Helical" evidence="7">
    <location>
        <begin position="293"/>
        <end position="317"/>
    </location>
</feature>
<dbReference type="PANTHER" id="PTHR23501:SF191">
    <property type="entry name" value="VACUOLAR BASIC AMINO ACID TRANSPORTER 4"/>
    <property type="match status" value="1"/>
</dbReference>
<feature type="transmembrane region" description="Helical" evidence="7">
    <location>
        <begin position="126"/>
        <end position="149"/>
    </location>
</feature>
<sequence length="545" mass="57969">MSGVESSQYSYSPDERPTFPGSPAVPAQSASRRTGAGVIGAVLAICATFGNALVNVNVASIGGALGLYVAEASWLPAIYVAMNASANLSLVKARAQWGIPWVTHTLLWIYAGVGAIQLMFPGFAAAIAVRAVCGMTAAALTTLSIYYLLQAFPGKFRPLSLVVGMGLTQLGTPLARLVPVEMLALDHGQSLALIEIALPLSVLALITAFPLPPSERSTAFERTDFVTIALLVPAYVLVCGVLSLGRVYWWTDAPWIGYALVCAVPLFVAVLLIERRRDRPLLQLRWLRTRDILRFAAVALFVRLALAEQTYAAVGLLTSGGLSNDELRTLFSIVAVAMFFGVVCAALTLSERRLPYQVAVAALMIASAAWLDSNATNLTRPEQLYFSQALLGFGTTLFIGPALVYGFIRMFSRGADHLVSFIVLFSTTQNVGGLAGSALLGSYQIEAARHHALALSERVLTTDPAVAGRILGGAASLSGVIVDPALRAGQGAGLLSRAMAREASVLGFDDVFRWLCAAGLFIAAYVLVIALYKEWRRHVTHGVVA</sequence>
<feature type="transmembrane region" description="Helical" evidence="7">
    <location>
        <begin position="225"/>
        <end position="249"/>
    </location>
</feature>
<evidence type="ECO:0000256" key="3">
    <source>
        <dbReference type="ARBA" id="ARBA00022692"/>
    </source>
</evidence>
<dbReference type="EMBL" id="JBHSDU010000015">
    <property type="protein sequence ID" value="MFC4314028.1"/>
    <property type="molecule type" value="Genomic_DNA"/>
</dbReference>